<dbReference type="InterPro" id="IPR026591">
    <property type="entry name" value="Sirtuin_cat_small_dom_sf"/>
</dbReference>
<feature type="region of interest" description="Disordered" evidence="14">
    <location>
        <begin position="457"/>
        <end position="524"/>
    </location>
</feature>
<dbReference type="PANTHER" id="PTHR11085">
    <property type="entry name" value="NAD-DEPENDENT PROTEIN DEACYLASE SIRTUIN-5, MITOCHONDRIAL-RELATED"/>
    <property type="match status" value="1"/>
</dbReference>
<feature type="active site" description="Proton acceptor" evidence="13">
    <location>
        <position position="285"/>
    </location>
</feature>
<dbReference type="Pfam" id="PF02146">
    <property type="entry name" value="SIR2"/>
    <property type="match status" value="1"/>
</dbReference>
<evidence type="ECO:0000256" key="6">
    <source>
        <dbReference type="ARBA" id="ARBA00022833"/>
    </source>
</evidence>
<evidence type="ECO:0000256" key="5">
    <source>
        <dbReference type="ARBA" id="ARBA00022723"/>
    </source>
</evidence>
<keyword evidence="6 13" id="KW-0862">Zinc</keyword>
<keyword evidence="7" id="KW-0520">NAD</keyword>
<comment type="cofactor">
    <cofactor evidence="1">
        <name>Zn(2+)</name>
        <dbReference type="ChEBI" id="CHEBI:29105"/>
    </cofactor>
</comment>
<feature type="region of interest" description="Disordered" evidence="14">
    <location>
        <begin position="99"/>
        <end position="119"/>
    </location>
</feature>
<feature type="binding site" evidence="13">
    <location>
        <position position="293"/>
    </location>
    <ligand>
        <name>Zn(2+)</name>
        <dbReference type="ChEBI" id="CHEBI:29105"/>
    </ligand>
</feature>
<evidence type="ECO:0000256" key="7">
    <source>
        <dbReference type="ARBA" id="ARBA00023027"/>
    </source>
</evidence>
<evidence type="ECO:0000313" key="17">
    <source>
        <dbReference type="Proteomes" id="UP000226431"/>
    </source>
</evidence>
<evidence type="ECO:0000256" key="4">
    <source>
        <dbReference type="ARBA" id="ARBA00022679"/>
    </source>
</evidence>
<dbReference type="SUPFAM" id="SSF52467">
    <property type="entry name" value="DHS-like NAD/FAD-binding domain"/>
    <property type="match status" value="1"/>
</dbReference>
<evidence type="ECO:0000256" key="14">
    <source>
        <dbReference type="SAM" id="MobiDB-lite"/>
    </source>
</evidence>
<sequence>MSDHEFGGNDDLSLPKATVQKIVGEILPPQGGVAFAKEARDLLIECCVEFITLISSEANEISEKEAKKTIACDHITKALEQLGFSDYVPAVLEAAAEHKEVQKGREKKADKFANSEDSAPNLSALVPSALVPSARPASTMGQEESMPVDESVSPQSLSARTLKAVASYINSPPRKRVVVLTGAGISTAAGIPDFRSPKTGLYSNLARLDLPHAEAVFDISYFRQRPEPFYALAKELYPGKFHPTVSHAFIALLAKKGMLQMLFTQNIDCLERAAGVPADKIVEAHGSFATQRCIDCKETFPDDEMKECVVDGKVPRCGCGALVKPDIIFFGESLPRHFDKNTFHVATADIVLILGTSLSVYPFAGLPEMTTEGKPRVLFNMERVGRIGSRADDVVEIGSCDDGTRKLADALGWREELEGLWRGVVGEEEAERQTRGEGAVEDDAEVLRLAEGVEAALHFGEDESDEGEGKDGVDELGEGVESSKSANGAEERTVEEKPIHRKQSSSSLRHGQAEGDKAEAEIER</sequence>
<feature type="domain" description="Deacetylase sirtuin-type" evidence="15">
    <location>
        <begin position="155"/>
        <end position="414"/>
    </location>
</feature>
<dbReference type="InterPro" id="IPR026590">
    <property type="entry name" value="Ssirtuin_cat_dom"/>
</dbReference>
<dbReference type="GO" id="GO:0046982">
    <property type="term" value="F:protein heterodimerization activity"/>
    <property type="evidence" value="ECO:0007669"/>
    <property type="project" value="InterPro"/>
</dbReference>
<evidence type="ECO:0000256" key="13">
    <source>
        <dbReference type="PROSITE-ProRule" id="PRU00236"/>
    </source>
</evidence>
<dbReference type="EMBL" id="NJES01000169">
    <property type="protein sequence ID" value="PHH76332.1"/>
    <property type="molecule type" value="Genomic_DNA"/>
</dbReference>
<dbReference type="CDD" id="cd22905">
    <property type="entry name" value="HFD_Dr1"/>
    <property type="match status" value="1"/>
</dbReference>
<dbReference type="GO" id="GO:0017136">
    <property type="term" value="F:histone deacetylase activity, NAD-dependent"/>
    <property type="evidence" value="ECO:0007669"/>
    <property type="project" value="TreeGrafter"/>
</dbReference>
<dbReference type="GO" id="GO:0070403">
    <property type="term" value="F:NAD+ binding"/>
    <property type="evidence" value="ECO:0007669"/>
    <property type="project" value="InterPro"/>
</dbReference>
<dbReference type="PANTHER" id="PTHR11085:SF6">
    <property type="entry name" value="NAD-DEPENDENT PROTEIN DEACETYLASE SIRTUIN-2"/>
    <property type="match status" value="1"/>
</dbReference>
<feature type="compositionally biased region" description="Basic and acidic residues" evidence="14">
    <location>
        <begin position="99"/>
        <end position="114"/>
    </location>
</feature>
<keyword evidence="4" id="KW-0808">Transferase</keyword>
<dbReference type="InterPro" id="IPR009072">
    <property type="entry name" value="Histone-fold"/>
</dbReference>
<evidence type="ECO:0000256" key="2">
    <source>
        <dbReference type="ARBA" id="ARBA00004123"/>
    </source>
</evidence>
<dbReference type="InterPro" id="IPR029035">
    <property type="entry name" value="DHS-like_NAD/FAD-binding_dom"/>
</dbReference>
<comment type="similarity">
    <text evidence="3">Belongs to the sirtuin family. Class I subfamily.</text>
</comment>
<feature type="compositionally biased region" description="Basic and acidic residues" evidence="14">
    <location>
        <begin position="489"/>
        <end position="498"/>
    </location>
</feature>
<evidence type="ECO:0000313" key="16">
    <source>
        <dbReference type="EMBL" id="PHH76332.1"/>
    </source>
</evidence>
<feature type="binding site" evidence="13">
    <location>
        <position position="319"/>
    </location>
    <ligand>
        <name>Zn(2+)</name>
        <dbReference type="ChEBI" id="CHEBI:29105"/>
    </ligand>
</feature>
<dbReference type="Gene3D" id="3.40.50.1220">
    <property type="entry name" value="TPP-binding domain"/>
    <property type="match status" value="1"/>
</dbReference>
<dbReference type="STRING" id="2004952.A0A2C5Z9F0"/>
<dbReference type="Gene3D" id="1.10.20.10">
    <property type="entry name" value="Histone, subunit A"/>
    <property type="match status" value="1"/>
</dbReference>
<dbReference type="InterPro" id="IPR003958">
    <property type="entry name" value="CBFA_NFYB_domain"/>
</dbReference>
<accession>A0A2C5Z9F0</accession>
<evidence type="ECO:0000259" key="15">
    <source>
        <dbReference type="PROSITE" id="PS50305"/>
    </source>
</evidence>
<evidence type="ECO:0000256" key="10">
    <source>
        <dbReference type="ARBA" id="ARBA00065193"/>
    </source>
</evidence>
<reference evidence="16 17" key="1">
    <citation type="submission" date="2017-06" db="EMBL/GenBank/DDBJ databases">
        <title>Ant-infecting Ophiocordyceps genomes reveal a high diversity of potential behavioral manipulation genes and a possible major role for enterotoxins.</title>
        <authorList>
            <person name="De Bekker C."/>
            <person name="Evans H.C."/>
            <person name="Brachmann A."/>
            <person name="Hughes D.P."/>
        </authorList>
    </citation>
    <scope>NUCLEOTIDE SEQUENCE [LARGE SCALE GENOMIC DNA]</scope>
    <source>
        <strain evidence="16 17">Map16</strain>
    </source>
</reference>
<feature type="binding site" evidence="13">
    <location>
        <position position="317"/>
    </location>
    <ligand>
        <name>Zn(2+)</name>
        <dbReference type="ChEBI" id="CHEBI:29105"/>
    </ligand>
</feature>
<gene>
    <name evidence="16" type="ORF">CDD80_1601</name>
</gene>
<evidence type="ECO:0000256" key="9">
    <source>
        <dbReference type="ARBA" id="ARBA00053814"/>
    </source>
</evidence>
<dbReference type="AlphaFoldDB" id="A0A2C5Z9F0"/>
<organism evidence="16 17">
    <name type="scientific">Ophiocordyceps camponoti-rufipedis</name>
    <dbReference type="NCBI Taxonomy" id="2004952"/>
    <lineage>
        <taxon>Eukaryota</taxon>
        <taxon>Fungi</taxon>
        <taxon>Dikarya</taxon>
        <taxon>Ascomycota</taxon>
        <taxon>Pezizomycotina</taxon>
        <taxon>Sordariomycetes</taxon>
        <taxon>Hypocreomycetidae</taxon>
        <taxon>Hypocreales</taxon>
        <taxon>Ophiocordycipitaceae</taxon>
        <taxon>Ophiocordyceps</taxon>
    </lineage>
</organism>
<comment type="caution">
    <text evidence="16">The sequence shown here is derived from an EMBL/GenBank/DDBJ whole genome shotgun (WGS) entry which is preliminary data.</text>
</comment>
<dbReference type="OrthoDB" id="420264at2759"/>
<dbReference type="Proteomes" id="UP000226431">
    <property type="component" value="Unassembled WGS sequence"/>
</dbReference>
<keyword evidence="17" id="KW-1185">Reference proteome</keyword>
<dbReference type="GO" id="GO:0046872">
    <property type="term" value="F:metal ion binding"/>
    <property type="evidence" value="ECO:0007669"/>
    <property type="project" value="UniProtKB-KW"/>
</dbReference>
<evidence type="ECO:0000256" key="12">
    <source>
        <dbReference type="ARBA" id="ARBA00079659"/>
    </source>
</evidence>
<comment type="subunit">
    <text evidence="10">Forms the NCT transcriptional regulatory complex with nctA and mot1.</text>
</comment>
<dbReference type="SUPFAM" id="SSF47113">
    <property type="entry name" value="Histone-fold"/>
    <property type="match status" value="1"/>
</dbReference>
<name>A0A2C5Z9F0_9HYPO</name>
<proteinExistence type="inferred from homology"/>
<keyword evidence="8" id="KW-0539">Nucleus</keyword>
<dbReference type="CDD" id="cd01408">
    <property type="entry name" value="SIRT1"/>
    <property type="match status" value="1"/>
</dbReference>
<dbReference type="InterPro" id="IPR003000">
    <property type="entry name" value="Sirtuin"/>
</dbReference>
<comment type="function">
    <text evidence="9">Part of the NCT transcriptional regulatory complex that acts as a key regulator of ergosterol biosynthesis and the azole exporter cdr1B. The NCT complex binds the promoters of genes linked to azole susceptibility, and especially represses the expression of cdr1B transporter.</text>
</comment>
<comment type="subcellular location">
    <subcellularLocation>
        <location evidence="2">Nucleus</location>
    </subcellularLocation>
</comment>
<dbReference type="InterPro" id="IPR050134">
    <property type="entry name" value="NAD-dep_sirtuin_deacylases"/>
</dbReference>
<dbReference type="Pfam" id="PF00808">
    <property type="entry name" value="CBFD_NFYB_HMF"/>
    <property type="match status" value="1"/>
</dbReference>
<feature type="region of interest" description="Disordered" evidence="14">
    <location>
        <begin position="133"/>
        <end position="154"/>
    </location>
</feature>
<dbReference type="FunFam" id="1.10.20.10:FF:000019">
    <property type="entry name" value="Negative cofactor 2 beta"/>
    <property type="match status" value="1"/>
</dbReference>
<feature type="compositionally biased region" description="Basic and acidic residues" evidence="14">
    <location>
        <begin position="511"/>
        <end position="524"/>
    </location>
</feature>
<evidence type="ECO:0000256" key="8">
    <source>
        <dbReference type="ARBA" id="ARBA00023242"/>
    </source>
</evidence>
<evidence type="ECO:0000256" key="3">
    <source>
        <dbReference type="ARBA" id="ARBA00006924"/>
    </source>
</evidence>
<dbReference type="Gene3D" id="3.30.1600.10">
    <property type="entry name" value="SIR2/SIRT2 'Small Domain"/>
    <property type="match status" value="1"/>
</dbReference>
<keyword evidence="5 13" id="KW-0479">Metal-binding</keyword>
<feature type="binding site" evidence="13">
    <location>
        <position position="296"/>
    </location>
    <ligand>
        <name>Zn(2+)</name>
        <dbReference type="ChEBI" id="CHEBI:29105"/>
    </ligand>
</feature>
<dbReference type="GO" id="GO:0005634">
    <property type="term" value="C:nucleus"/>
    <property type="evidence" value="ECO:0007669"/>
    <property type="project" value="UniProtKB-SubCell"/>
</dbReference>
<protein>
    <recommendedName>
        <fullName evidence="11">NCT transcriptional regulatory complex subunit B</fullName>
    </recommendedName>
    <alternativeName>
        <fullName evidence="12">Negative cofactor 2 B</fullName>
    </alternativeName>
</protein>
<evidence type="ECO:0000256" key="11">
    <source>
        <dbReference type="ARBA" id="ARBA00072420"/>
    </source>
</evidence>
<dbReference type="PROSITE" id="PS50305">
    <property type="entry name" value="SIRTUIN"/>
    <property type="match status" value="1"/>
</dbReference>
<evidence type="ECO:0000256" key="1">
    <source>
        <dbReference type="ARBA" id="ARBA00001947"/>
    </source>
</evidence>